<name>A0ABU6V840_9FABA</name>
<gene>
    <name evidence="2" type="ORF">PIB30_013093</name>
</gene>
<accession>A0ABU6V840</accession>
<sequence>MGRIHTTRNESVRRVQEIILESQAWREYKVREIFSSDIAEKILRTSLHSRLSNSQVQINSWIRRKLDSQVNSMNEEGGDERHRLRHGAGVMDHERMAKVPRKKGARLHEHREREVKHHLNEHKDRATNRVECDCDD</sequence>
<dbReference type="Proteomes" id="UP001341840">
    <property type="component" value="Unassembled WGS sequence"/>
</dbReference>
<organism evidence="2 3">
    <name type="scientific">Stylosanthes scabra</name>
    <dbReference type="NCBI Taxonomy" id="79078"/>
    <lineage>
        <taxon>Eukaryota</taxon>
        <taxon>Viridiplantae</taxon>
        <taxon>Streptophyta</taxon>
        <taxon>Embryophyta</taxon>
        <taxon>Tracheophyta</taxon>
        <taxon>Spermatophyta</taxon>
        <taxon>Magnoliopsida</taxon>
        <taxon>eudicotyledons</taxon>
        <taxon>Gunneridae</taxon>
        <taxon>Pentapetalae</taxon>
        <taxon>rosids</taxon>
        <taxon>fabids</taxon>
        <taxon>Fabales</taxon>
        <taxon>Fabaceae</taxon>
        <taxon>Papilionoideae</taxon>
        <taxon>50 kb inversion clade</taxon>
        <taxon>dalbergioids sensu lato</taxon>
        <taxon>Dalbergieae</taxon>
        <taxon>Pterocarpus clade</taxon>
        <taxon>Stylosanthes</taxon>
    </lineage>
</organism>
<evidence type="ECO:0000256" key="1">
    <source>
        <dbReference type="SAM" id="MobiDB-lite"/>
    </source>
</evidence>
<feature type="compositionally biased region" description="Basic and acidic residues" evidence="1">
    <location>
        <begin position="106"/>
        <end position="136"/>
    </location>
</feature>
<evidence type="ECO:0000313" key="3">
    <source>
        <dbReference type="Proteomes" id="UP001341840"/>
    </source>
</evidence>
<feature type="region of interest" description="Disordered" evidence="1">
    <location>
        <begin position="72"/>
        <end position="136"/>
    </location>
</feature>
<reference evidence="2 3" key="1">
    <citation type="journal article" date="2023" name="Plants (Basel)">
        <title>Bridging the Gap: Combining Genomics and Transcriptomics Approaches to Understand Stylosanthes scabra, an Orphan Legume from the Brazilian Caatinga.</title>
        <authorList>
            <person name="Ferreira-Neto J.R.C."/>
            <person name="da Silva M.D."/>
            <person name="Binneck E."/>
            <person name="de Melo N.F."/>
            <person name="da Silva R.H."/>
            <person name="de Melo A.L.T.M."/>
            <person name="Pandolfi V."/>
            <person name="Bustamante F.O."/>
            <person name="Brasileiro-Vidal A.C."/>
            <person name="Benko-Iseppon A.M."/>
        </authorList>
    </citation>
    <scope>NUCLEOTIDE SEQUENCE [LARGE SCALE GENOMIC DNA]</scope>
    <source>
        <tissue evidence="2">Leaves</tissue>
    </source>
</reference>
<dbReference type="EMBL" id="JASCZI010151068">
    <property type="protein sequence ID" value="MED6168598.1"/>
    <property type="molecule type" value="Genomic_DNA"/>
</dbReference>
<keyword evidence="3" id="KW-1185">Reference proteome</keyword>
<comment type="caution">
    <text evidence="2">The sequence shown here is derived from an EMBL/GenBank/DDBJ whole genome shotgun (WGS) entry which is preliminary data.</text>
</comment>
<protein>
    <submittedName>
        <fullName evidence="2">Uncharacterized protein</fullName>
    </submittedName>
</protein>
<proteinExistence type="predicted"/>
<evidence type="ECO:0000313" key="2">
    <source>
        <dbReference type="EMBL" id="MED6168598.1"/>
    </source>
</evidence>